<evidence type="ECO:0000313" key="1">
    <source>
        <dbReference type="EMBL" id="QEC56693.1"/>
    </source>
</evidence>
<accession>A0A5B8UJG6</accession>
<keyword evidence="2" id="KW-1185">Reference proteome</keyword>
<organism evidence="1 2">
    <name type="scientific">Flavisolibacter ginsenosidimutans</name>
    <dbReference type="NCBI Taxonomy" id="661481"/>
    <lineage>
        <taxon>Bacteria</taxon>
        <taxon>Pseudomonadati</taxon>
        <taxon>Bacteroidota</taxon>
        <taxon>Chitinophagia</taxon>
        <taxon>Chitinophagales</taxon>
        <taxon>Chitinophagaceae</taxon>
        <taxon>Flavisolibacter</taxon>
    </lineage>
</organism>
<dbReference type="AlphaFoldDB" id="A0A5B8UJG6"/>
<evidence type="ECO:0008006" key="3">
    <source>
        <dbReference type="Google" id="ProtNLM"/>
    </source>
</evidence>
<dbReference type="KEGG" id="fgg:FSB75_12560"/>
<reference evidence="1 2" key="1">
    <citation type="journal article" date="2015" name="Int. J. Syst. Evol. Microbiol.">
        <title>Flavisolibacter ginsenosidimutans sp. nov., with ginsenoside-converting activity isolated from soil used for cultivating ginseng.</title>
        <authorList>
            <person name="Zhao Y."/>
            <person name="Liu Q."/>
            <person name="Kang M.S."/>
            <person name="Jin F."/>
            <person name="Yu H."/>
            <person name="Im W.T."/>
        </authorList>
    </citation>
    <scope>NUCLEOTIDE SEQUENCE [LARGE SCALE GENOMIC DNA]</scope>
    <source>
        <strain evidence="1 2">Gsoil 636</strain>
    </source>
</reference>
<dbReference type="EMBL" id="CP042433">
    <property type="protein sequence ID" value="QEC56693.1"/>
    <property type="molecule type" value="Genomic_DNA"/>
</dbReference>
<name>A0A5B8UJG6_9BACT</name>
<proteinExistence type="predicted"/>
<dbReference type="Proteomes" id="UP000321204">
    <property type="component" value="Chromosome"/>
</dbReference>
<dbReference type="OrthoDB" id="1260873at2"/>
<gene>
    <name evidence="1" type="ORF">FSB75_12560</name>
</gene>
<protein>
    <recommendedName>
        <fullName evidence="3">Helix-turn-helix transcriptional regulator</fullName>
    </recommendedName>
</protein>
<evidence type="ECO:0000313" key="2">
    <source>
        <dbReference type="Proteomes" id="UP000321204"/>
    </source>
</evidence>
<dbReference type="RefSeq" id="WP_146787935.1">
    <property type="nucleotide sequence ID" value="NZ_BAABIO010000003.1"/>
</dbReference>
<sequence>MAKNKEQVYVKYKYALAFKLLLDKNKKQRKRNDKKGVVDMNLDDSYGKISSTTGLRPATLSEALSGLSEVKATTIDLILNSLGASYAQFGKIMDNLTEEKIIEYKKLKEEERTVRATKRG</sequence>